<dbReference type="Proteomes" id="UP000076079">
    <property type="component" value="Chromosome"/>
</dbReference>
<dbReference type="EMBL" id="CP015136">
    <property type="protein sequence ID" value="AMY08463.1"/>
    <property type="molecule type" value="Genomic_DNA"/>
</dbReference>
<keyword evidence="1" id="KW-1133">Transmembrane helix</keyword>
<dbReference type="STRING" id="1855912.LuPra_01663"/>
<evidence type="ECO:0000313" key="3">
    <source>
        <dbReference type="EMBL" id="AMY08463.1"/>
    </source>
</evidence>
<gene>
    <name evidence="3" type="ORF">LuPra_01663</name>
</gene>
<evidence type="ECO:0000256" key="1">
    <source>
        <dbReference type="SAM" id="Phobius"/>
    </source>
</evidence>
<keyword evidence="1" id="KW-0472">Membrane</keyword>
<reference evidence="3 4" key="1">
    <citation type="journal article" date="2016" name="Genome Announc.">
        <title>First Complete Genome Sequence of a Subdivision 6 Acidobacterium Strain.</title>
        <authorList>
            <person name="Huang S."/>
            <person name="Vieira S."/>
            <person name="Bunk B."/>
            <person name="Riedel T."/>
            <person name="Sproer C."/>
            <person name="Overmann J."/>
        </authorList>
    </citation>
    <scope>NUCLEOTIDE SEQUENCE [LARGE SCALE GENOMIC DNA]</scope>
    <source>
        <strain evidence="4">DSM 100886 HEG_-6_39</strain>
    </source>
</reference>
<dbReference type="AlphaFoldDB" id="A0A143PJP2"/>
<feature type="chain" id="PRO_5007511552" evidence="2">
    <location>
        <begin position="39"/>
        <end position="360"/>
    </location>
</feature>
<feature type="transmembrane region" description="Helical" evidence="1">
    <location>
        <begin position="296"/>
        <end position="323"/>
    </location>
</feature>
<accession>A0A143PJP2</accession>
<keyword evidence="2" id="KW-0732">Signal</keyword>
<evidence type="ECO:0000313" key="4">
    <source>
        <dbReference type="Proteomes" id="UP000076079"/>
    </source>
</evidence>
<evidence type="ECO:0000256" key="2">
    <source>
        <dbReference type="SAM" id="SignalP"/>
    </source>
</evidence>
<reference evidence="4" key="2">
    <citation type="submission" date="2016-04" db="EMBL/GenBank/DDBJ databases">
        <title>First Complete Genome Sequence of a Subdivision 6 Acidobacterium.</title>
        <authorList>
            <person name="Huang S."/>
            <person name="Vieira S."/>
            <person name="Bunk B."/>
            <person name="Riedel T."/>
            <person name="Sproeer C."/>
            <person name="Overmann J."/>
        </authorList>
    </citation>
    <scope>NUCLEOTIDE SEQUENCE [LARGE SCALE GENOMIC DNA]</scope>
    <source>
        <strain evidence="4">DSM 100886 HEG_-6_39</strain>
    </source>
</reference>
<dbReference type="Pfam" id="PF13795">
    <property type="entry name" value="HupE_UreJ_2"/>
    <property type="match status" value="1"/>
</dbReference>
<dbReference type="InterPro" id="IPR032809">
    <property type="entry name" value="Put_HupE_UreJ"/>
</dbReference>
<sequence precursor="true">MAAGTCIPDMIVMPIPSWKAAALVAAAFAFGFPAGAGAHDPGLSSLHVRIAPGRIVAALSLAAVDAGRAPGGSGVNLETFALDSVEVSIDGVRLPGVVESQVTDGQSGTNITLVFERAKGSRLTVYSAVPLRLARGHRQLLTVQGSSGEVLTERMLDAQMNAVDADLGGEQSATGTAGQFLELGVRHILGGYDHLLFLAALLMGVQRLRSIVQTVTAFTLAHSLTLAAAALGVVQVPAAVAEPVIAASIVYVGIENLVRARIDSRWKLTFAFGLVHGFGFAAALRELGIGTTGSEIVARLAWFNAGVEIGQLGVAMLWWPLIWQLNARPALRTRLAPLCSLLVIGAGSYWIVERTFLAAH</sequence>
<organism evidence="3 4">
    <name type="scientific">Luteitalea pratensis</name>
    <dbReference type="NCBI Taxonomy" id="1855912"/>
    <lineage>
        <taxon>Bacteria</taxon>
        <taxon>Pseudomonadati</taxon>
        <taxon>Acidobacteriota</taxon>
        <taxon>Vicinamibacteria</taxon>
        <taxon>Vicinamibacterales</taxon>
        <taxon>Vicinamibacteraceae</taxon>
        <taxon>Luteitalea</taxon>
    </lineage>
</organism>
<name>A0A143PJP2_LUTPR</name>
<feature type="transmembrane region" description="Helical" evidence="1">
    <location>
        <begin position="335"/>
        <end position="352"/>
    </location>
</feature>
<dbReference type="KEGG" id="abac:LuPra_01663"/>
<keyword evidence="4" id="KW-1185">Reference proteome</keyword>
<keyword evidence="1" id="KW-0812">Transmembrane</keyword>
<proteinExistence type="predicted"/>
<feature type="signal peptide" evidence="2">
    <location>
        <begin position="1"/>
        <end position="38"/>
    </location>
</feature>
<protein>
    <submittedName>
        <fullName evidence="3">HupE / UreJ protein</fullName>
    </submittedName>
</protein>
<dbReference type="PATRIC" id="fig|1813736.3.peg.1728"/>
<feature type="transmembrane region" description="Helical" evidence="1">
    <location>
        <begin position="266"/>
        <end position="284"/>
    </location>
</feature>